<proteinExistence type="predicted"/>
<evidence type="ECO:0000256" key="4">
    <source>
        <dbReference type="ARBA" id="ARBA00022640"/>
    </source>
</evidence>
<evidence type="ECO:0000256" key="8">
    <source>
        <dbReference type="ARBA" id="ARBA00023136"/>
    </source>
</evidence>
<dbReference type="GO" id="GO:0016168">
    <property type="term" value="F:chlorophyll binding"/>
    <property type="evidence" value="ECO:0007669"/>
    <property type="project" value="UniProtKB-KW"/>
</dbReference>
<evidence type="ECO:0000256" key="1">
    <source>
        <dbReference type="ARBA" id="ARBA00004141"/>
    </source>
</evidence>
<dbReference type="SUPFAM" id="SSF161077">
    <property type="entry name" value="Photosystem II antenna protein-like"/>
    <property type="match status" value="1"/>
</dbReference>
<keyword evidence="2" id="KW-0148">Chlorophyll</keyword>
<evidence type="ECO:0000313" key="10">
    <source>
        <dbReference type="EMBL" id="MBA0842140.1"/>
    </source>
</evidence>
<keyword evidence="11" id="KW-1185">Reference proteome</keyword>
<keyword evidence="3" id="KW-0602">Photosynthesis</keyword>
<dbReference type="InterPro" id="IPR036001">
    <property type="entry name" value="PS_II_antenna-like_sf"/>
</dbReference>
<dbReference type="InterPro" id="IPR000932">
    <property type="entry name" value="PS_antenna-like"/>
</dbReference>
<keyword evidence="7" id="KW-0157">Chromophore</keyword>
<keyword evidence="6" id="KW-1133">Transmembrane helix</keyword>
<keyword evidence="5" id="KW-0812">Transmembrane</keyword>
<dbReference type="GO" id="GO:0009523">
    <property type="term" value="C:photosystem II"/>
    <property type="evidence" value="ECO:0007669"/>
    <property type="project" value="UniProtKB-KW"/>
</dbReference>
<dbReference type="Pfam" id="PF00421">
    <property type="entry name" value="PSII"/>
    <property type="match status" value="1"/>
</dbReference>
<evidence type="ECO:0000256" key="9">
    <source>
        <dbReference type="ARBA" id="ARBA00023276"/>
    </source>
</evidence>
<organism evidence="10 11">
    <name type="scientific">Gossypium armourianum</name>
    <dbReference type="NCBI Taxonomy" id="34283"/>
    <lineage>
        <taxon>Eukaryota</taxon>
        <taxon>Viridiplantae</taxon>
        <taxon>Streptophyta</taxon>
        <taxon>Embryophyta</taxon>
        <taxon>Tracheophyta</taxon>
        <taxon>Spermatophyta</taxon>
        <taxon>Magnoliopsida</taxon>
        <taxon>eudicotyledons</taxon>
        <taxon>Gunneridae</taxon>
        <taxon>Pentapetalae</taxon>
        <taxon>rosids</taxon>
        <taxon>malvids</taxon>
        <taxon>Malvales</taxon>
        <taxon>Malvaceae</taxon>
        <taxon>Malvoideae</taxon>
        <taxon>Gossypium</taxon>
    </lineage>
</organism>
<evidence type="ECO:0000256" key="5">
    <source>
        <dbReference type="ARBA" id="ARBA00022692"/>
    </source>
</evidence>
<comment type="caution">
    <text evidence="10">The sequence shown here is derived from an EMBL/GenBank/DDBJ whole genome shotgun (WGS) entry which is preliminary data.</text>
</comment>
<sequence>MALYELAVFDPSNPVLDPMWRQCMFVIAFITRLGKTNSWGGWSITRGAITNPSIWSYEGVAGAHIENLFRIWVSDPYGLTDKVQLVNLTWGMK</sequence>
<name>A0A7J9K6R0_9ROSI</name>
<comment type="subcellular location">
    <subcellularLocation>
        <location evidence="1">Membrane</location>
        <topology evidence="1">Multi-pass membrane protein</topology>
    </subcellularLocation>
</comment>
<evidence type="ECO:0000256" key="2">
    <source>
        <dbReference type="ARBA" id="ARBA00022494"/>
    </source>
</evidence>
<evidence type="ECO:0000313" key="11">
    <source>
        <dbReference type="Proteomes" id="UP000593575"/>
    </source>
</evidence>
<dbReference type="EMBL" id="JABFAE010000012">
    <property type="protein sequence ID" value="MBA0842140.1"/>
    <property type="molecule type" value="Genomic_DNA"/>
</dbReference>
<dbReference type="GO" id="GO:0009767">
    <property type="term" value="P:photosynthetic electron transport chain"/>
    <property type="evidence" value="ECO:0007669"/>
    <property type="project" value="InterPro"/>
</dbReference>
<reference evidence="10 11" key="1">
    <citation type="journal article" date="2019" name="Genome Biol. Evol.">
        <title>Insights into the evolution of the New World diploid cottons (Gossypium, subgenus Houzingenia) based on genome sequencing.</title>
        <authorList>
            <person name="Grover C.E."/>
            <person name="Arick M.A. 2nd"/>
            <person name="Thrash A."/>
            <person name="Conover J.L."/>
            <person name="Sanders W.S."/>
            <person name="Peterson D.G."/>
            <person name="Frelichowski J.E."/>
            <person name="Scheffler J.A."/>
            <person name="Scheffler B.E."/>
            <person name="Wendel J.F."/>
        </authorList>
    </citation>
    <scope>NUCLEOTIDE SEQUENCE [LARGE SCALE GENOMIC DNA]</scope>
    <source>
        <strain evidence="10">6</strain>
        <tissue evidence="10">Leaf</tissue>
    </source>
</reference>
<evidence type="ECO:0000256" key="6">
    <source>
        <dbReference type="ARBA" id="ARBA00022989"/>
    </source>
</evidence>
<keyword evidence="8" id="KW-0472">Membrane</keyword>
<protein>
    <submittedName>
        <fullName evidence="10">Uncharacterized protein</fullName>
    </submittedName>
</protein>
<accession>A0A7J9K6R0</accession>
<evidence type="ECO:0000256" key="7">
    <source>
        <dbReference type="ARBA" id="ARBA00022991"/>
    </source>
</evidence>
<dbReference type="AlphaFoldDB" id="A0A7J9K6R0"/>
<keyword evidence="9" id="KW-0604">Photosystem II</keyword>
<feature type="non-terminal residue" evidence="10">
    <location>
        <position position="93"/>
    </location>
</feature>
<dbReference type="Proteomes" id="UP000593575">
    <property type="component" value="Unassembled WGS sequence"/>
</dbReference>
<keyword evidence="4" id="KW-0934">Plastid</keyword>
<gene>
    <name evidence="10" type="ORF">Goarm_001985</name>
</gene>
<evidence type="ECO:0000256" key="3">
    <source>
        <dbReference type="ARBA" id="ARBA00022531"/>
    </source>
</evidence>